<evidence type="ECO:0000313" key="2">
    <source>
        <dbReference type="Proteomes" id="UP000789860"/>
    </source>
</evidence>
<proteinExistence type="predicted"/>
<keyword evidence="2" id="KW-1185">Reference proteome</keyword>
<gene>
    <name evidence="1" type="ORF">SCALOS_LOCUS7671</name>
</gene>
<name>A0ACA9MY65_9GLOM</name>
<feature type="non-terminal residue" evidence="1">
    <location>
        <position position="258"/>
    </location>
</feature>
<organism evidence="1 2">
    <name type="scientific">Scutellospora calospora</name>
    <dbReference type="NCBI Taxonomy" id="85575"/>
    <lineage>
        <taxon>Eukaryota</taxon>
        <taxon>Fungi</taxon>
        <taxon>Fungi incertae sedis</taxon>
        <taxon>Mucoromycota</taxon>
        <taxon>Glomeromycotina</taxon>
        <taxon>Glomeromycetes</taxon>
        <taxon>Diversisporales</taxon>
        <taxon>Gigasporaceae</taxon>
        <taxon>Scutellospora</taxon>
    </lineage>
</organism>
<reference evidence="1" key="1">
    <citation type="submission" date="2021-06" db="EMBL/GenBank/DDBJ databases">
        <authorList>
            <person name="Kallberg Y."/>
            <person name="Tangrot J."/>
            <person name="Rosling A."/>
        </authorList>
    </citation>
    <scope>NUCLEOTIDE SEQUENCE</scope>
    <source>
        <strain evidence="1">AU212A</strain>
    </source>
</reference>
<comment type="caution">
    <text evidence="1">The sequence shown here is derived from an EMBL/GenBank/DDBJ whole genome shotgun (WGS) entry which is preliminary data.</text>
</comment>
<evidence type="ECO:0000313" key="1">
    <source>
        <dbReference type="EMBL" id="CAG8621783.1"/>
    </source>
</evidence>
<protein>
    <submittedName>
        <fullName evidence="1">7722_t:CDS:1</fullName>
    </submittedName>
</protein>
<dbReference type="Proteomes" id="UP000789860">
    <property type="component" value="Unassembled WGS sequence"/>
</dbReference>
<accession>A0ACA9MY65</accession>
<sequence>MESNFTYETLNDQWHKFAERNKHIAEKHLGVVNNDSKINKTISFTLEKYDQAKLLYDKFFTHKLNENHLLANEFIKRSHNMFIEIDDYFVIANSYKNGAIGFEENHDAADIFFKLAEFFNIPRDSDGIFRYACLLIDQLPNNNANGNEHILKKILTVLRQSSSKGNSNAAYILDCKYLYGELDSIRNHNLAYKYLSYASDKSNTNTKAKIIEIQLPNKMEKNTDNSNGFLKPPEISLKDCYMRNNDVMLREVELSQDE</sequence>
<dbReference type="EMBL" id="CAJVPM010017804">
    <property type="protein sequence ID" value="CAG8621783.1"/>
    <property type="molecule type" value="Genomic_DNA"/>
</dbReference>